<feature type="binding site" evidence="11">
    <location>
        <position position="171"/>
    </location>
    <ligand>
        <name>substrate</name>
    </ligand>
</feature>
<feature type="binding site" evidence="11">
    <location>
        <begin position="316"/>
        <end position="317"/>
    </location>
    <ligand>
        <name>FMN</name>
        <dbReference type="ChEBI" id="CHEBI:58210"/>
    </ligand>
</feature>
<reference evidence="13 14" key="1">
    <citation type="submission" date="2024-09" db="EMBL/GenBank/DDBJ databases">
        <authorList>
            <person name="Sun Q."/>
            <person name="Mori K."/>
        </authorList>
    </citation>
    <scope>NUCLEOTIDE SEQUENCE [LARGE SCALE GENOMIC DNA]</scope>
    <source>
        <strain evidence="13 14">CCM 8543</strain>
    </source>
</reference>
<gene>
    <name evidence="11" type="primary">pyrD</name>
    <name evidence="13" type="ORF">ACFFJ2_07790</name>
</gene>
<evidence type="ECO:0000256" key="3">
    <source>
        <dbReference type="ARBA" id="ARBA00005161"/>
    </source>
</evidence>
<evidence type="ECO:0000313" key="13">
    <source>
        <dbReference type="EMBL" id="MFC0208297.1"/>
    </source>
</evidence>
<dbReference type="PANTHER" id="PTHR48109:SF4">
    <property type="entry name" value="DIHYDROOROTATE DEHYDROGENASE (QUINONE), MITOCHONDRIAL"/>
    <property type="match status" value="1"/>
</dbReference>
<comment type="caution">
    <text evidence="13">The sequence shown here is derived from an EMBL/GenBank/DDBJ whole genome shotgun (WGS) entry which is preliminary data.</text>
</comment>
<feature type="binding site" evidence="11">
    <location>
        <position position="86"/>
    </location>
    <ligand>
        <name>FMN</name>
        <dbReference type="ChEBI" id="CHEBI:58210"/>
    </ligand>
</feature>
<feature type="active site" description="Nucleophile" evidence="11">
    <location>
        <position position="174"/>
    </location>
</feature>
<dbReference type="RefSeq" id="WP_261519877.1">
    <property type="nucleotide sequence ID" value="NZ_JAODNW010000007.1"/>
</dbReference>
<dbReference type="InterPro" id="IPR001295">
    <property type="entry name" value="Dihydroorotate_DH_CS"/>
</dbReference>
<feature type="binding site" evidence="11">
    <location>
        <begin position="245"/>
        <end position="246"/>
    </location>
    <ligand>
        <name>substrate</name>
    </ligand>
</feature>
<dbReference type="NCBIfam" id="TIGR01036">
    <property type="entry name" value="pyrD_sub2"/>
    <property type="match status" value="1"/>
</dbReference>
<comment type="subcellular location">
    <subcellularLocation>
        <location evidence="11">Cell membrane</location>
        <topology evidence="11">Peripheral membrane protein</topology>
    </subcellularLocation>
    <subcellularLocation>
        <location evidence="2">Membrane</location>
    </subcellularLocation>
</comment>
<dbReference type="NCBIfam" id="NF003652">
    <property type="entry name" value="PRK05286.2-5"/>
    <property type="match status" value="1"/>
</dbReference>
<feature type="binding site" evidence="11">
    <location>
        <position position="66"/>
    </location>
    <ligand>
        <name>substrate</name>
    </ligand>
</feature>
<comment type="function">
    <text evidence="1 11">Catalyzes the conversion of dihydroorotate to orotate with quinone as electron acceptor.</text>
</comment>
<evidence type="ECO:0000256" key="5">
    <source>
        <dbReference type="ARBA" id="ARBA00022630"/>
    </source>
</evidence>
<keyword evidence="8 11" id="KW-0560">Oxidoreductase</keyword>
<organism evidence="13 14">
    <name type="scientific">Chelativorans intermedius</name>
    <dbReference type="NCBI Taxonomy" id="515947"/>
    <lineage>
        <taxon>Bacteria</taxon>
        <taxon>Pseudomonadati</taxon>
        <taxon>Pseudomonadota</taxon>
        <taxon>Alphaproteobacteria</taxon>
        <taxon>Hyphomicrobiales</taxon>
        <taxon>Phyllobacteriaceae</taxon>
        <taxon>Chelativorans</taxon>
    </lineage>
</organism>
<dbReference type="InterPro" id="IPR050074">
    <property type="entry name" value="DHO_dehydrogenase"/>
</dbReference>
<sequence length="363" mass="38805">MKRFIDLASRSLLTSLDPERAHALSIAALKTGVPLSCPPPASQRLSRTLAGLHFPNPLGMAAGFDKNAEVPDALLRLGFGFAECGTVTPRPQEGNPRPRVFRLIEERAVINRLGFNNEGHQSAYSRLLARAPHGGIVGVNIGANRDSADRIADYEEGVRVFSTVASYLAVNISSPNTAGLRALQERQALGELLSRVMAARDRQNRGLGAPTPVFLKIAPDLSEAALADIAAEVLDKRVDGLIVSNTTLSRRGVRDPAGGEPGGLSGAPLFARSTRVLARMRRLIGPWLPIIGVGGVDSAETALEKIRAGADLVQLYTGMIYEGPGLAARILREMDAYLESRGVTSIAEIRDSRVEAWAAQPLD</sequence>
<evidence type="ECO:0000256" key="2">
    <source>
        <dbReference type="ARBA" id="ARBA00004370"/>
    </source>
</evidence>
<feature type="domain" description="Dihydroorotate dehydrogenase catalytic" evidence="12">
    <location>
        <begin position="45"/>
        <end position="337"/>
    </location>
</feature>
<feature type="binding site" evidence="11">
    <location>
        <position position="176"/>
    </location>
    <ligand>
        <name>substrate</name>
    </ligand>
</feature>
<evidence type="ECO:0000256" key="8">
    <source>
        <dbReference type="ARBA" id="ARBA00023002"/>
    </source>
</evidence>
<dbReference type="InterPro" id="IPR013785">
    <property type="entry name" value="Aldolase_TIM"/>
</dbReference>
<keyword evidence="14" id="KW-1185">Reference proteome</keyword>
<dbReference type="EMBL" id="JBHLXD010000010">
    <property type="protein sequence ID" value="MFC0208297.1"/>
    <property type="molecule type" value="Genomic_DNA"/>
</dbReference>
<name>A0ABV6D6Q8_9HYPH</name>
<keyword evidence="9 11" id="KW-0472">Membrane</keyword>
<dbReference type="InterPro" id="IPR005719">
    <property type="entry name" value="Dihydroorotate_DH_2"/>
</dbReference>
<keyword evidence="5 11" id="KW-0285">Flavoprotein</keyword>
<dbReference type="SUPFAM" id="SSF51395">
    <property type="entry name" value="FMN-linked oxidoreductases"/>
    <property type="match status" value="1"/>
</dbReference>
<feature type="binding site" evidence="11">
    <location>
        <position position="266"/>
    </location>
    <ligand>
        <name>FMN</name>
        <dbReference type="ChEBI" id="CHEBI:58210"/>
    </ligand>
</feature>
<comment type="catalytic activity">
    <reaction evidence="10 11">
        <text>(S)-dihydroorotate + a quinone = orotate + a quinol</text>
        <dbReference type="Rhea" id="RHEA:30187"/>
        <dbReference type="ChEBI" id="CHEBI:24646"/>
        <dbReference type="ChEBI" id="CHEBI:30839"/>
        <dbReference type="ChEBI" id="CHEBI:30864"/>
        <dbReference type="ChEBI" id="CHEBI:132124"/>
        <dbReference type="EC" id="1.3.5.2"/>
    </reaction>
</comment>
<evidence type="ECO:0000256" key="11">
    <source>
        <dbReference type="HAMAP-Rule" id="MF_00225"/>
    </source>
</evidence>
<evidence type="ECO:0000256" key="6">
    <source>
        <dbReference type="ARBA" id="ARBA00022643"/>
    </source>
</evidence>
<evidence type="ECO:0000313" key="14">
    <source>
        <dbReference type="Proteomes" id="UP001589755"/>
    </source>
</evidence>
<dbReference type="Proteomes" id="UP001589755">
    <property type="component" value="Unassembled WGS sequence"/>
</dbReference>
<feature type="binding site" evidence="11">
    <location>
        <position position="171"/>
    </location>
    <ligand>
        <name>FMN</name>
        <dbReference type="ChEBI" id="CHEBI:58210"/>
    </ligand>
</feature>
<accession>A0ABV6D6Q8</accession>
<dbReference type="Gene3D" id="3.20.20.70">
    <property type="entry name" value="Aldolase class I"/>
    <property type="match status" value="1"/>
</dbReference>
<feature type="binding site" evidence="11">
    <location>
        <position position="295"/>
    </location>
    <ligand>
        <name>FMN</name>
        <dbReference type="ChEBI" id="CHEBI:58210"/>
    </ligand>
</feature>
<evidence type="ECO:0000256" key="4">
    <source>
        <dbReference type="ARBA" id="ARBA00005359"/>
    </source>
</evidence>
<protein>
    <recommendedName>
        <fullName evidence="11">Dihydroorotate dehydrogenase (quinone)</fullName>
        <ecNumber evidence="11">1.3.5.2</ecNumber>
    </recommendedName>
    <alternativeName>
        <fullName evidence="11">DHOdehase</fullName>
        <shortName evidence="11">DHOD</shortName>
        <shortName evidence="11">DHODase</shortName>
    </alternativeName>
    <alternativeName>
        <fullName evidence="11">Dihydroorotate oxidase</fullName>
    </alternativeName>
</protein>
<dbReference type="PROSITE" id="PS00912">
    <property type="entry name" value="DHODEHASE_2"/>
    <property type="match status" value="1"/>
</dbReference>
<dbReference type="InterPro" id="IPR005720">
    <property type="entry name" value="Dihydroorotate_DH_cat"/>
</dbReference>
<comment type="cofactor">
    <cofactor evidence="11">
        <name>FMN</name>
        <dbReference type="ChEBI" id="CHEBI:58210"/>
    </cofactor>
    <text evidence="11">Binds 1 FMN per subunit.</text>
</comment>
<evidence type="ECO:0000259" key="12">
    <source>
        <dbReference type="Pfam" id="PF01180"/>
    </source>
</evidence>
<dbReference type="CDD" id="cd04738">
    <property type="entry name" value="DHOD_2_like"/>
    <property type="match status" value="1"/>
</dbReference>
<feature type="binding site" evidence="11">
    <location>
        <begin position="111"/>
        <end position="115"/>
    </location>
    <ligand>
        <name>substrate</name>
    </ligand>
</feature>
<dbReference type="GO" id="GO:0106430">
    <property type="term" value="F:dihydroorotate dehydrogenase (quinone) activity"/>
    <property type="evidence" value="ECO:0007669"/>
    <property type="project" value="UniProtKB-EC"/>
</dbReference>
<proteinExistence type="inferred from homology"/>
<dbReference type="HAMAP" id="MF_00225">
    <property type="entry name" value="DHO_dh_type2"/>
    <property type="match status" value="1"/>
</dbReference>
<evidence type="ECO:0000256" key="7">
    <source>
        <dbReference type="ARBA" id="ARBA00022975"/>
    </source>
</evidence>
<dbReference type="Pfam" id="PF01180">
    <property type="entry name" value="DHO_dh"/>
    <property type="match status" value="1"/>
</dbReference>
<feature type="binding site" evidence="11">
    <location>
        <begin position="62"/>
        <end position="66"/>
    </location>
    <ligand>
        <name>FMN</name>
        <dbReference type="ChEBI" id="CHEBI:58210"/>
    </ligand>
</feature>
<comment type="similarity">
    <text evidence="4 11">Belongs to the dihydroorotate dehydrogenase family. Type 2 subfamily.</text>
</comment>
<dbReference type="NCBIfam" id="NF003645">
    <property type="entry name" value="PRK05286.1-2"/>
    <property type="match status" value="1"/>
</dbReference>
<dbReference type="PANTHER" id="PTHR48109">
    <property type="entry name" value="DIHYDROOROTATE DEHYDROGENASE (QUINONE), MITOCHONDRIAL-RELATED"/>
    <property type="match status" value="1"/>
</dbReference>
<comment type="pathway">
    <text evidence="3 11">Pyrimidine metabolism; UMP biosynthesis via de novo pathway; orotate from (S)-dihydroorotate (quinone route): step 1/1.</text>
</comment>
<evidence type="ECO:0000256" key="9">
    <source>
        <dbReference type="ARBA" id="ARBA00023136"/>
    </source>
</evidence>
<keyword evidence="11" id="KW-1003">Cell membrane</keyword>
<evidence type="ECO:0000256" key="1">
    <source>
        <dbReference type="ARBA" id="ARBA00003125"/>
    </source>
</evidence>
<keyword evidence="7 11" id="KW-0665">Pyrimidine biosynthesis</keyword>
<comment type="subunit">
    <text evidence="11">Monomer.</text>
</comment>
<feature type="binding site" evidence="11">
    <location>
        <position position="244"/>
    </location>
    <ligand>
        <name>FMN</name>
        <dbReference type="ChEBI" id="CHEBI:58210"/>
    </ligand>
</feature>
<dbReference type="EC" id="1.3.5.2" evidence="11"/>
<feature type="binding site" evidence="11">
    <location>
        <position position="140"/>
    </location>
    <ligand>
        <name>FMN</name>
        <dbReference type="ChEBI" id="CHEBI:58210"/>
    </ligand>
</feature>
<feature type="binding site" evidence="11">
    <location>
        <position position="216"/>
    </location>
    <ligand>
        <name>FMN</name>
        <dbReference type="ChEBI" id="CHEBI:58210"/>
    </ligand>
</feature>
<keyword evidence="6 11" id="KW-0288">FMN</keyword>
<evidence type="ECO:0000256" key="10">
    <source>
        <dbReference type="ARBA" id="ARBA00048639"/>
    </source>
</evidence>
<dbReference type="PROSITE" id="PS00911">
    <property type="entry name" value="DHODEHASE_1"/>
    <property type="match status" value="1"/>
</dbReference>